<evidence type="ECO:0000313" key="3">
    <source>
        <dbReference type="Proteomes" id="UP000240912"/>
    </source>
</evidence>
<dbReference type="EMBL" id="PYLS01000008">
    <property type="protein sequence ID" value="PST81743.1"/>
    <property type="molecule type" value="Genomic_DNA"/>
</dbReference>
<dbReference type="AlphaFoldDB" id="A0A2T3HH68"/>
<evidence type="ECO:0000313" key="2">
    <source>
        <dbReference type="EMBL" id="PST81743.1"/>
    </source>
</evidence>
<proteinExistence type="predicted"/>
<feature type="signal peptide" evidence="1">
    <location>
        <begin position="1"/>
        <end position="21"/>
    </location>
</feature>
<dbReference type="Proteomes" id="UP000240912">
    <property type="component" value="Unassembled WGS sequence"/>
</dbReference>
<dbReference type="CDD" id="cd10981">
    <property type="entry name" value="ZnPC_S1P1"/>
    <property type="match status" value="1"/>
</dbReference>
<name>A0A2T3HH68_9SPHI</name>
<evidence type="ECO:0000256" key="1">
    <source>
        <dbReference type="SAM" id="SignalP"/>
    </source>
</evidence>
<reference evidence="2 3" key="1">
    <citation type="submission" date="2018-03" db="EMBL/GenBank/DDBJ databases">
        <authorList>
            <person name="Keele B.F."/>
        </authorList>
    </citation>
    <scope>NUCLEOTIDE SEQUENCE [LARGE SCALE GENOMIC DNA]</scope>
    <source>
        <strain evidence="2 3">YL28-9</strain>
    </source>
</reference>
<dbReference type="RefSeq" id="WP_107217237.1">
    <property type="nucleotide sequence ID" value="NZ_KZ686272.1"/>
</dbReference>
<dbReference type="InterPro" id="IPR008947">
    <property type="entry name" value="PLipase_C/P1_nuclease_dom_sf"/>
</dbReference>
<keyword evidence="1" id="KW-0732">Signal</keyword>
<keyword evidence="3" id="KW-1185">Reference proteome</keyword>
<feature type="chain" id="PRO_5015524440" evidence="1">
    <location>
        <begin position="22"/>
        <end position="312"/>
    </location>
</feature>
<dbReference type="SUPFAM" id="SSF48537">
    <property type="entry name" value="Phospholipase C/P1 nuclease"/>
    <property type="match status" value="1"/>
</dbReference>
<protein>
    <submittedName>
        <fullName evidence="2">S1/P1 Nuclease</fullName>
    </submittedName>
</protein>
<organism evidence="2 3">
    <name type="scientific">Pedobacter yulinensis</name>
    <dbReference type="NCBI Taxonomy" id="2126353"/>
    <lineage>
        <taxon>Bacteria</taxon>
        <taxon>Pseudomonadati</taxon>
        <taxon>Bacteroidota</taxon>
        <taxon>Sphingobacteriia</taxon>
        <taxon>Sphingobacteriales</taxon>
        <taxon>Sphingobacteriaceae</taxon>
        <taxon>Pedobacter</taxon>
    </lineage>
</organism>
<comment type="caution">
    <text evidence="2">The sequence shown here is derived from an EMBL/GenBank/DDBJ whole genome shotgun (WGS) entry which is preliminary data.</text>
</comment>
<accession>A0A2T3HH68</accession>
<dbReference type="OrthoDB" id="267579at2"/>
<gene>
    <name evidence="2" type="ORF">C7T94_17890</name>
</gene>
<sequence>MKCVLLCMLAGLSCLSWGFFAHRKINTLAVYSLPAAMSRFFKSNITYLGEHATDADKRRYADTLEAARHYLDAEEYGNLDSMPMRYDEARKRFGEKMLQKNGIVPWQIHFSHLQLVAAFRSRDSLKILRTAANLGHYIADAHVPLHLTNNHNGQLSNQKGIHAFWESRLPELFSAGYSFYTGPARYIENPLREAWRIVRQTRTKVDSVLRLEAELKKRYPSDQQFSFYRDKKQVIRAYSLQYSRAYHEKLNGMVERQMRASIAAVAGFWYTAWVDAGQPDLQHLKHLPHPARAADEATEQAFNKGKILGREL</sequence>
<dbReference type="Gene3D" id="1.10.575.10">
    <property type="entry name" value="P1 Nuclease"/>
    <property type="match status" value="1"/>
</dbReference>
<dbReference type="GO" id="GO:0016788">
    <property type="term" value="F:hydrolase activity, acting on ester bonds"/>
    <property type="evidence" value="ECO:0007669"/>
    <property type="project" value="InterPro"/>
</dbReference>